<keyword evidence="7" id="KW-1185">Reference proteome</keyword>
<accession>A0A2T0K8H6</accession>
<evidence type="ECO:0000313" key="7">
    <source>
        <dbReference type="Proteomes" id="UP000239415"/>
    </source>
</evidence>
<evidence type="ECO:0000313" key="6">
    <source>
        <dbReference type="EMBL" id="PRX19380.1"/>
    </source>
</evidence>
<dbReference type="Gene3D" id="3.90.1150.10">
    <property type="entry name" value="Aspartate Aminotransferase, domain 1"/>
    <property type="match status" value="1"/>
</dbReference>
<sequence length="397" mass="43185">MINVFQPMLGEEELAAVAQVFSGNWIGRGSRTEEFEQAFARHIGVPGDSMVSMNSCTEATFLALELLGVGPGDEVVLPAVSFVGAANAVGARGARPVFCDVDARSLNPTAAEIESRLTPATKAVIVLHYGGHPGDIAEIARMCRRRGVRLVEDAANAQASSVDGRSCGTFGDIGVWSFDHGKIAVAVDGGMLHSPDPHLVARARTAAYLGMEQRSGFDEAARARTRWWDFEVSSFGRRSVTNDVLAAIGTVQLRRLPGFVRRRQQITALYDTLLAHLPGVERPPPLPAGHLSSHYLYWIQVDPAIRDEVARHLYRRGVYTTFRYHPLNRVAAYGTPARLPGADHAADSTLCLPLHQGLTDDDVRSVVAGLREFVTRPAPRTPARRHDAEEGRDAVRT</sequence>
<dbReference type="Proteomes" id="UP000239415">
    <property type="component" value="Unassembled WGS sequence"/>
</dbReference>
<dbReference type="RefSeq" id="WP_106322280.1">
    <property type="nucleotide sequence ID" value="NZ_BOMO01000051.1"/>
</dbReference>
<dbReference type="OrthoDB" id="9804264at2"/>
<keyword evidence="6" id="KW-0032">Aminotransferase</keyword>
<dbReference type="CDD" id="cd00616">
    <property type="entry name" value="AHBA_syn"/>
    <property type="match status" value="1"/>
</dbReference>
<comment type="caution">
    <text evidence="6">The sequence shown here is derived from an EMBL/GenBank/DDBJ whole genome shotgun (WGS) entry which is preliminary data.</text>
</comment>
<protein>
    <submittedName>
        <fullName evidence="6">Aminotransferase</fullName>
    </submittedName>
</protein>
<dbReference type="PANTHER" id="PTHR30244:SF34">
    <property type="entry name" value="DTDP-4-AMINO-4,6-DIDEOXYGALACTOSE TRANSAMINASE"/>
    <property type="match status" value="1"/>
</dbReference>
<keyword evidence="3 4" id="KW-0663">Pyridoxal phosphate</keyword>
<dbReference type="InterPro" id="IPR015422">
    <property type="entry name" value="PyrdxlP-dep_Trfase_small"/>
</dbReference>
<dbReference type="GO" id="GO:0008483">
    <property type="term" value="F:transaminase activity"/>
    <property type="evidence" value="ECO:0007669"/>
    <property type="project" value="UniProtKB-KW"/>
</dbReference>
<dbReference type="GO" id="GO:0000271">
    <property type="term" value="P:polysaccharide biosynthetic process"/>
    <property type="evidence" value="ECO:0007669"/>
    <property type="project" value="TreeGrafter"/>
</dbReference>
<name>A0A2T0K8H6_9ACTN</name>
<comment type="cofactor">
    <cofactor evidence="1">
        <name>pyridoxal 5'-phosphate</name>
        <dbReference type="ChEBI" id="CHEBI:597326"/>
    </cofactor>
</comment>
<dbReference type="AlphaFoldDB" id="A0A2T0K8H6"/>
<proteinExistence type="inferred from homology"/>
<feature type="modified residue" description="N6-(pyridoxal phosphate)lysine" evidence="3">
    <location>
        <position position="182"/>
    </location>
</feature>
<evidence type="ECO:0000256" key="2">
    <source>
        <dbReference type="PIRSR" id="PIRSR000390-1"/>
    </source>
</evidence>
<comment type="similarity">
    <text evidence="4">Belongs to the DegT/DnrJ/EryC1 family.</text>
</comment>
<dbReference type="InterPro" id="IPR015424">
    <property type="entry name" value="PyrdxlP-dep_Trfase"/>
</dbReference>
<dbReference type="GO" id="GO:0030170">
    <property type="term" value="F:pyridoxal phosphate binding"/>
    <property type="evidence" value="ECO:0007669"/>
    <property type="project" value="TreeGrafter"/>
</dbReference>
<dbReference type="Gene3D" id="3.40.640.10">
    <property type="entry name" value="Type I PLP-dependent aspartate aminotransferase-like (Major domain)"/>
    <property type="match status" value="1"/>
</dbReference>
<evidence type="ECO:0000256" key="1">
    <source>
        <dbReference type="ARBA" id="ARBA00001933"/>
    </source>
</evidence>
<dbReference type="InterPro" id="IPR000653">
    <property type="entry name" value="DegT/StrS_aminotransferase"/>
</dbReference>
<dbReference type="EMBL" id="PVMZ01000010">
    <property type="protein sequence ID" value="PRX19380.1"/>
    <property type="molecule type" value="Genomic_DNA"/>
</dbReference>
<feature type="compositionally biased region" description="Basic and acidic residues" evidence="5">
    <location>
        <begin position="384"/>
        <end position="397"/>
    </location>
</feature>
<evidence type="ECO:0000256" key="3">
    <source>
        <dbReference type="PIRSR" id="PIRSR000390-2"/>
    </source>
</evidence>
<dbReference type="InterPro" id="IPR015421">
    <property type="entry name" value="PyrdxlP-dep_Trfase_major"/>
</dbReference>
<dbReference type="PIRSF" id="PIRSF000390">
    <property type="entry name" value="PLP_StrS"/>
    <property type="match status" value="1"/>
</dbReference>
<gene>
    <name evidence="6" type="ORF">CLV67_110132</name>
</gene>
<organism evidence="6 7">
    <name type="scientific">Actinoplanes italicus</name>
    <dbReference type="NCBI Taxonomy" id="113567"/>
    <lineage>
        <taxon>Bacteria</taxon>
        <taxon>Bacillati</taxon>
        <taxon>Actinomycetota</taxon>
        <taxon>Actinomycetes</taxon>
        <taxon>Micromonosporales</taxon>
        <taxon>Micromonosporaceae</taxon>
        <taxon>Actinoplanes</taxon>
    </lineage>
</organism>
<dbReference type="PANTHER" id="PTHR30244">
    <property type="entry name" value="TRANSAMINASE"/>
    <property type="match status" value="1"/>
</dbReference>
<reference evidence="6 7" key="1">
    <citation type="submission" date="2018-03" db="EMBL/GenBank/DDBJ databases">
        <title>Genomic Encyclopedia of Archaeal and Bacterial Type Strains, Phase II (KMG-II): from individual species to whole genera.</title>
        <authorList>
            <person name="Goeker M."/>
        </authorList>
    </citation>
    <scope>NUCLEOTIDE SEQUENCE [LARGE SCALE GENOMIC DNA]</scope>
    <source>
        <strain evidence="6 7">DSM 43146</strain>
    </source>
</reference>
<dbReference type="Pfam" id="PF01041">
    <property type="entry name" value="DegT_DnrJ_EryC1"/>
    <property type="match status" value="1"/>
</dbReference>
<evidence type="ECO:0000256" key="5">
    <source>
        <dbReference type="SAM" id="MobiDB-lite"/>
    </source>
</evidence>
<feature type="active site" description="Proton acceptor" evidence="2">
    <location>
        <position position="182"/>
    </location>
</feature>
<dbReference type="SUPFAM" id="SSF53383">
    <property type="entry name" value="PLP-dependent transferases"/>
    <property type="match status" value="1"/>
</dbReference>
<feature type="region of interest" description="Disordered" evidence="5">
    <location>
        <begin position="377"/>
        <end position="397"/>
    </location>
</feature>
<keyword evidence="6" id="KW-0808">Transferase</keyword>
<evidence type="ECO:0000256" key="4">
    <source>
        <dbReference type="RuleBase" id="RU004508"/>
    </source>
</evidence>